<gene>
    <name evidence="13" type="ORF">QBC41DRAFT_358732</name>
</gene>
<dbReference type="GO" id="GO:0008270">
    <property type="term" value="F:zinc ion binding"/>
    <property type="evidence" value="ECO:0007669"/>
    <property type="project" value="UniProtKB-KW"/>
</dbReference>
<dbReference type="SMART" id="SM00212">
    <property type="entry name" value="UBCc"/>
    <property type="match status" value="1"/>
</dbReference>
<keyword evidence="2" id="KW-0479">Metal-binding</keyword>
<evidence type="ECO:0000256" key="6">
    <source>
        <dbReference type="ARBA" id="ARBA00039884"/>
    </source>
</evidence>
<dbReference type="PROSITE" id="PS50127">
    <property type="entry name" value="UBC_2"/>
    <property type="match status" value="1"/>
</dbReference>
<dbReference type="InterPro" id="IPR022755">
    <property type="entry name" value="Znf_C2H2_jaz"/>
</dbReference>
<evidence type="ECO:0000256" key="7">
    <source>
        <dbReference type="ARBA" id="ARBA00041569"/>
    </source>
</evidence>
<evidence type="ECO:0000256" key="4">
    <source>
        <dbReference type="ARBA" id="ARBA00022786"/>
    </source>
</evidence>
<dbReference type="PROSITE" id="PS00028">
    <property type="entry name" value="ZINC_FINGER_C2H2_1"/>
    <property type="match status" value="1"/>
</dbReference>
<evidence type="ECO:0000256" key="11">
    <source>
        <dbReference type="SAM" id="MobiDB-lite"/>
    </source>
</evidence>
<evidence type="ECO:0000256" key="2">
    <source>
        <dbReference type="ARBA" id="ARBA00022723"/>
    </source>
</evidence>
<dbReference type="Gene3D" id="3.30.160.60">
    <property type="entry name" value="Classic Zinc Finger"/>
    <property type="match status" value="1"/>
</dbReference>
<feature type="domain" description="UBC core" evidence="12">
    <location>
        <begin position="261"/>
        <end position="428"/>
    </location>
</feature>
<evidence type="ECO:0000313" key="14">
    <source>
        <dbReference type="Proteomes" id="UP001174997"/>
    </source>
</evidence>
<name>A0AA39Z7E9_9PEZI</name>
<keyword evidence="1" id="KW-0808">Transferase</keyword>
<evidence type="ECO:0000256" key="10">
    <source>
        <dbReference type="PROSITE-ProRule" id="PRU10133"/>
    </source>
</evidence>
<dbReference type="EMBL" id="JAULSY010000106">
    <property type="protein sequence ID" value="KAK0665610.1"/>
    <property type="molecule type" value="Genomic_DNA"/>
</dbReference>
<comment type="caution">
    <text evidence="13">The sequence shown here is derived from an EMBL/GenBank/DDBJ whole genome shotgun (WGS) entry which is preliminary data.</text>
</comment>
<dbReference type="InterPro" id="IPR036236">
    <property type="entry name" value="Znf_C2H2_sf"/>
</dbReference>
<dbReference type="PROSITE" id="PS00183">
    <property type="entry name" value="UBC_1"/>
    <property type="match status" value="1"/>
</dbReference>
<evidence type="ECO:0000259" key="12">
    <source>
        <dbReference type="PROSITE" id="PS50127"/>
    </source>
</evidence>
<evidence type="ECO:0000256" key="3">
    <source>
        <dbReference type="ARBA" id="ARBA00022771"/>
    </source>
</evidence>
<dbReference type="CDD" id="cd23795">
    <property type="entry name" value="UBCc_UBE2G1"/>
    <property type="match status" value="1"/>
</dbReference>
<protein>
    <recommendedName>
        <fullName evidence="6">Ubiquitin-conjugating enzyme E2 2</fullName>
    </recommendedName>
    <alternativeName>
        <fullName evidence="8">E2 ubiquitin-conjugating enzyme 2</fullName>
    </alternativeName>
    <alternativeName>
        <fullName evidence="9">Ubiquitin carrier protein UBC2</fullName>
    </alternativeName>
    <alternativeName>
        <fullName evidence="7">Ubiquitin-protein ligase UBC2</fullName>
    </alternativeName>
</protein>
<dbReference type="SUPFAM" id="SSF57667">
    <property type="entry name" value="beta-beta-alpha zinc fingers"/>
    <property type="match status" value="1"/>
</dbReference>
<keyword evidence="14" id="KW-1185">Reference proteome</keyword>
<dbReference type="InterPro" id="IPR003604">
    <property type="entry name" value="Matrin/U1-like-C_Znf_C2H2"/>
</dbReference>
<reference evidence="13" key="1">
    <citation type="submission" date="2023-06" db="EMBL/GenBank/DDBJ databases">
        <title>Genome-scale phylogeny and comparative genomics of the fungal order Sordariales.</title>
        <authorList>
            <consortium name="Lawrence Berkeley National Laboratory"/>
            <person name="Hensen N."/>
            <person name="Bonometti L."/>
            <person name="Westerberg I."/>
            <person name="Brannstrom I.O."/>
            <person name="Guillou S."/>
            <person name="Cros-Aarteil S."/>
            <person name="Calhoun S."/>
            <person name="Haridas S."/>
            <person name="Kuo A."/>
            <person name="Mondo S."/>
            <person name="Pangilinan J."/>
            <person name="Riley R."/>
            <person name="Labutti K."/>
            <person name="Andreopoulos B."/>
            <person name="Lipzen A."/>
            <person name="Chen C."/>
            <person name="Yanf M."/>
            <person name="Daum C."/>
            <person name="Ng V."/>
            <person name="Clum A."/>
            <person name="Steindorff A."/>
            <person name="Ohm R."/>
            <person name="Martin F."/>
            <person name="Silar P."/>
            <person name="Natvig D."/>
            <person name="Lalanne C."/>
            <person name="Gautier V."/>
            <person name="Ament-Velasquez S.L."/>
            <person name="Kruys A."/>
            <person name="Hutchinson M.I."/>
            <person name="Powell A.J."/>
            <person name="Barry K."/>
            <person name="Miller A.N."/>
            <person name="Grigoriev I.V."/>
            <person name="Debuchy R."/>
            <person name="Gladieux P."/>
            <person name="Thoren M.H."/>
            <person name="Johannesson H."/>
        </authorList>
    </citation>
    <scope>NUCLEOTIDE SEQUENCE</scope>
    <source>
        <strain evidence="13">CBS 307.81</strain>
    </source>
</reference>
<dbReference type="InterPro" id="IPR050113">
    <property type="entry name" value="Ub_conjugating_enzyme"/>
</dbReference>
<dbReference type="Gene3D" id="3.10.110.10">
    <property type="entry name" value="Ubiquitin Conjugating Enzyme"/>
    <property type="match status" value="1"/>
</dbReference>
<dbReference type="PANTHER" id="PTHR24067">
    <property type="entry name" value="UBIQUITIN-CONJUGATING ENZYME E2"/>
    <property type="match status" value="1"/>
</dbReference>
<dbReference type="GO" id="GO:0003676">
    <property type="term" value="F:nucleic acid binding"/>
    <property type="evidence" value="ECO:0007669"/>
    <property type="project" value="InterPro"/>
</dbReference>
<dbReference type="GO" id="GO:0016740">
    <property type="term" value="F:transferase activity"/>
    <property type="evidence" value="ECO:0007669"/>
    <property type="project" value="UniProtKB-KW"/>
</dbReference>
<feature type="region of interest" description="Disordered" evidence="11">
    <location>
        <begin position="170"/>
        <end position="192"/>
    </location>
</feature>
<evidence type="ECO:0000256" key="9">
    <source>
        <dbReference type="ARBA" id="ARBA00042190"/>
    </source>
</evidence>
<sequence>MSNKGSAYGQAAGDTDFRKKYDLNEYAAKAAAREAAEKEERKARYEAKMAGKKYYKPMDGTETLTVARNATQDFSKMVGTTSLVPAGAGVGKRGRGAGFYCEACDLTFKDNLQWLEHTNSMQHQRAVGATGQVKKATAAEVHARIEALWQKQQELKREQVITLQERLEVRKEEEEKEREEKRRKRKEAEEKKRLEKEAVLKAKTDYGDDVRVEGEHDEDDMMAAMGEHPRGTPPCPTSSSTRHHHHHHYITDTMSSVSSVAAAALLRRQLKLMQTDKDIPGISCGLVSDSNIFEWEVMLMISDECKYYGGGNFRAILTFPPTYPLMPPKLVFQSPIPFHPNIYPDGRLCISILHPPEEDISGYEKASERWSPVQSPESILLSVISLFEDPNDESPANLDAAVLLREEREGKSKEFRKRVRQCVRESLGED</sequence>
<dbReference type="InterPro" id="IPR016135">
    <property type="entry name" value="UBQ-conjugating_enzyme/RWD"/>
</dbReference>
<dbReference type="FunFam" id="3.10.110.10:FF:000051">
    <property type="entry name" value="ubiquitin-conjugating enzyme E2 R2-like"/>
    <property type="match status" value="1"/>
</dbReference>
<evidence type="ECO:0000256" key="8">
    <source>
        <dbReference type="ARBA" id="ARBA00042179"/>
    </source>
</evidence>
<evidence type="ECO:0000256" key="1">
    <source>
        <dbReference type="ARBA" id="ARBA00022679"/>
    </source>
</evidence>
<dbReference type="Pfam" id="PF12171">
    <property type="entry name" value="zf-C2H2_jaz"/>
    <property type="match status" value="1"/>
</dbReference>
<dbReference type="InterPro" id="IPR023313">
    <property type="entry name" value="UBQ-conjugating_AS"/>
</dbReference>
<dbReference type="AlphaFoldDB" id="A0AA39Z7E9"/>
<dbReference type="SUPFAM" id="SSF54495">
    <property type="entry name" value="UBC-like"/>
    <property type="match status" value="1"/>
</dbReference>
<organism evidence="13 14">
    <name type="scientific">Cercophora samala</name>
    <dbReference type="NCBI Taxonomy" id="330535"/>
    <lineage>
        <taxon>Eukaryota</taxon>
        <taxon>Fungi</taxon>
        <taxon>Dikarya</taxon>
        <taxon>Ascomycota</taxon>
        <taxon>Pezizomycotina</taxon>
        <taxon>Sordariomycetes</taxon>
        <taxon>Sordariomycetidae</taxon>
        <taxon>Sordariales</taxon>
        <taxon>Lasiosphaeriaceae</taxon>
        <taxon>Cercophora</taxon>
    </lineage>
</organism>
<keyword evidence="4" id="KW-0833">Ubl conjugation pathway</keyword>
<evidence type="ECO:0000313" key="13">
    <source>
        <dbReference type="EMBL" id="KAK0665610.1"/>
    </source>
</evidence>
<dbReference type="InterPro" id="IPR013087">
    <property type="entry name" value="Znf_C2H2_type"/>
</dbReference>
<keyword evidence="5" id="KW-0862">Zinc</keyword>
<accession>A0AA39Z7E9</accession>
<dbReference type="Pfam" id="PF00179">
    <property type="entry name" value="UQ_con"/>
    <property type="match status" value="1"/>
</dbReference>
<dbReference type="Proteomes" id="UP001174997">
    <property type="component" value="Unassembled WGS sequence"/>
</dbReference>
<dbReference type="SMART" id="SM00451">
    <property type="entry name" value="ZnF_U1"/>
    <property type="match status" value="1"/>
</dbReference>
<keyword evidence="3" id="KW-0863">Zinc-finger</keyword>
<proteinExistence type="predicted"/>
<dbReference type="InterPro" id="IPR000608">
    <property type="entry name" value="UBC"/>
</dbReference>
<feature type="active site" description="Glycyl thioester intermediate" evidence="10">
    <location>
        <position position="349"/>
    </location>
</feature>
<evidence type="ECO:0000256" key="5">
    <source>
        <dbReference type="ARBA" id="ARBA00022833"/>
    </source>
</evidence>